<reference evidence="1 2" key="1">
    <citation type="journal article" date="2018" name="Sci. Rep.">
        <title>Genomic signatures of local adaptation to the degree of environmental predictability in rotifers.</title>
        <authorList>
            <person name="Franch-Gras L."/>
            <person name="Hahn C."/>
            <person name="Garcia-Roger E.M."/>
            <person name="Carmona M.J."/>
            <person name="Serra M."/>
            <person name="Gomez A."/>
        </authorList>
    </citation>
    <scope>NUCLEOTIDE SEQUENCE [LARGE SCALE GENOMIC DNA]</scope>
    <source>
        <strain evidence="1">HYR1</strain>
    </source>
</reference>
<name>A0A3M7R245_BRAPC</name>
<gene>
    <name evidence="1" type="ORF">BpHYR1_044551</name>
</gene>
<evidence type="ECO:0000313" key="2">
    <source>
        <dbReference type="Proteomes" id="UP000276133"/>
    </source>
</evidence>
<sequence>MIASLEHTTFESLVAIVSLDINVIGHIINKLINKTVLIKFNLEILFIISENKLIRSTFQFVIKLYLGAQDSFLFQFRAHTKINLLKDSFKFYLKLKTKHFSSKYLEPMMKILQIN</sequence>
<evidence type="ECO:0000313" key="1">
    <source>
        <dbReference type="EMBL" id="RNA17295.1"/>
    </source>
</evidence>
<dbReference type="EMBL" id="REGN01004476">
    <property type="protein sequence ID" value="RNA17295.1"/>
    <property type="molecule type" value="Genomic_DNA"/>
</dbReference>
<keyword evidence="2" id="KW-1185">Reference proteome</keyword>
<dbReference type="AlphaFoldDB" id="A0A3M7R245"/>
<accession>A0A3M7R245</accession>
<protein>
    <submittedName>
        <fullName evidence="1">Uncharacterized protein</fullName>
    </submittedName>
</protein>
<comment type="caution">
    <text evidence="1">The sequence shown here is derived from an EMBL/GenBank/DDBJ whole genome shotgun (WGS) entry which is preliminary data.</text>
</comment>
<proteinExistence type="predicted"/>
<organism evidence="1 2">
    <name type="scientific">Brachionus plicatilis</name>
    <name type="common">Marine rotifer</name>
    <name type="synonym">Brachionus muelleri</name>
    <dbReference type="NCBI Taxonomy" id="10195"/>
    <lineage>
        <taxon>Eukaryota</taxon>
        <taxon>Metazoa</taxon>
        <taxon>Spiralia</taxon>
        <taxon>Gnathifera</taxon>
        <taxon>Rotifera</taxon>
        <taxon>Eurotatoria</taxon>
        <taxon>Monogononta</taxon>
        <taxon>Pseudotrocha</taxon>
        <taxon>Ploima</taxon>
        <taxon>Brachionidae</taxon>
        <taxon>Brachionus</taxon>
    </lineage>
</organism>
<dbReference type="Proteomes" id="UP000276133">
    <property type="component" value="Unassembled WGS sequence"/>
</dbReference>